<dbReference type="Pfam" id="PF00001">
    <property type="entry name" value="7tm_1"/>
    <property type="match status" value="1"/>
</dbReference>
<keyword evidence="7" id="KW-0807">Transducer</keyword>
<evidence type="ECO:0000256" key="3">
    <source>
        <dbReference type="ARBA" id="ARBA00022989"/>
    </source>
</evidence>
<keyword evidence="3 8" id="KW-1133">Transmembrane helix</keyword>
<keyword evidence="10" id="KW-1185">Reference proteome</keyword>
<dbReference type="InterPro" id="IPR017452">
    <property type="entry name" value="GPCR_Rhodpsn_7TM"/>
</dbReference>
<evidence type="ECO:0000256" key="4">
    <source>
        <dbReference type="ARBA" id="ARBA00023040"/>
    </source>
</evidence>
<accession>A0A8B8AXL9</accession>
<proteinExistence type="predicted"/>
<feature type="transmembrane region" description="Helical" evidence="8">
    <location>
        <begin position="271"/>
        <end position="289"/>
    </location>
</feature>
<feature type="transmembrane region" description="Helical" evidence="8">
    <location>
        <begin position="309"/>
        <end position="332"/>
    </location>
</feature>
<feature type="domain" description="G-protein coupled receptors family 1 profile" evidence="9">
    <location>
        <begin position="65"/>
        <end position="333"/>
    </location>
</feature>
<dbReference type="OrthoDB" id="6155320at2759"/>
<evidence type="ECO:0000313" key="10">
    <source>
        <dbReference type="Proteomes" id="UP000694844"/>
    </source>
</evidence>
<dbReference type="InterPro" id="IPR000276">
    <property type="entry name" value="GPCR_Rhodpsn"/>
</dbReference>
<evidence type="ECO:0000256" key="1">
    <source>
        <dbReference type="ARBA" id="ARBA00004141"/>
    </source>
</evidence>
<evidence type="ECO:0000256" key="8">
    <source>
        <dbReference type="SAM" id="Phobius"/>
    </source>
</evidence>
<dbReference type="PRINTS" id="PR00237">
    <property type="entry name" value="GPCRRHODOPSN"/>
</dbReference>
<keyword evidence="5 8" id="KW-0472">Membrane</keyword>
<name>A0A8B8AXL9_CRAVI</name>
<dbReference type="KEGG" id="cvn:111105808"/>
<dbReference type="SUPFAM" id="SSF81321">
    <property type="entry name" value="Family A G protein-coupled receptor-like"/>
    <property type="match status" value="1"/>
</dbReference>
<dbReference type="Proteomes" id="UP000694844">
    <property type="component" value="Chromosome 8"/>
</dbReference>
<evidence type="ECO:0000256" key="6">
    <source>
        <dbReference type="ARBA" id="ARBA00023170"/>
    </source>
</evidence>
<feature type="transmembrane region" description="Helical" evidence="8">
    <location>
        <begin position="86"/>
        <end position="107"/>
    </location>
</feature>
<dbReference type="CDD" id="cd14978">
    <property type="entry name" value="7tmA_FMRFamide_R-like"/>
    <property type="match status" value="1"/>
</dbReference>
<dbReference type="GeneID" id="111105808"/>
<feature type="transmembrane region" description="Helical" evidence="8">
    <location>
        <begin position="49"/>
        <end position="74"/>
    </location>
</feature>
<dbReference type="PROSITE" id="PS50262">
    <property type="entry name" value="G_PROTEIN_RECEP_F1_2"/>
    <property type="match status" value="1"/>
</dbReference>
<organism evidence="10 11">
    <name type="scientific">Crassostrea virginica</name>
    <name type="common">Eastern oyster</name>
    <dbReference type="NCBI Taxonomy" id="6565"/>
    <lineage>
        <taxon>Eukaryota</taxon>
        <taxon>Metazoa</taxon>
        <taxon>Spiralia</taxon>
        <taxon>Lophotrochozoa</taxon>
        <taxon>Mollusca</taxon>
        <taxon>Bivalvia</taxon>
        <taxon>Autobranchia</taxon>
        <taxon>Pteriomorphia</taxon>
        <taxon>Ostreida</taxon>
        <taxon>Ostreoidea</taxon>
        <taxon>Ostreidae</taxon>
        <taxon>Crassostrea</taxon>
    </lineage>
</organism>
<feature type="transmembrane region" description="Helical" evidence="8">
    <location>
        <begin position="164"/>
        <end position="181"/>
    </location>
</feature>
<keyword evidence="2 8" id="KW-0812">Transmembrane</keyword>
<dbReference type="GO" id="GO:0004930">
    <property type="term" value="F:G protein-coupled receptor activity"/>
    <property type="evidence" value="ECO:0007669"/>
    <property type="project" value="UniProtKB-KW"/>
</dbReference>
<dbReference type="RefSeq" id="XP_022295915.1">
    <property type="nucleotide sequence ID" value="XM_022440207.1"/>
</dbReference>
<keyword evidence="4" id="KW-0297">G-protein coupled receptor</keyword>
<dbReference type="PANTHER" id="PTHR24243:SF230">
    <property type="entry name" value="G-PROTEIN COUPLED RECEPTORS FAMILY 1 PROFILE DOMAIN-CONTAINING PROTEIN"/>
    <property type="match status" value="1"/>
</dbReference>
<evidence type="ECO:0000256" key="7">
    <source>
        <dbReference type="ARBA" id="ARBA00023224"/>
    </source>
</evidence>
<evidence type="ECO:0000256" key="2">
    <source>
        <dbReference type="ARBA" id="ARBA00022692"/>
    </source>
</evidence>
<evidence type="ECO:0000313" key="11">
    <source>
        <dbReference type="RefSeq" id="XP_022295915.1"/>
    </source>
</evidence>
<dbReference type="GO" id="GO:0005886">
    <property type="term" value="C:plasma membrane"/>
    <property type="evidence" value="ECO:0007669"/>
    <property type="project" value="TreeGrafter"/>
</dbReference>
<keyword evidence="6" id="KW-0675">Receptor</keyword>
<reference evidence="11" key="1">
    <citation type="submission" date="2025-08" db="UniProtKB">
        <authorList>
            <consortium name="RefSeq"/>
        </authorList>
    </citation>
    <scope>IDENTIFICATION</scope>
    <source>
        <tissue evidence="11">Whole sample</tissue>
    </source>
</reference>
<gene>
    <name evidence="11" type="primary">LOC111105808</name>
</gene>
<feature type="transmembrane region" description="Helical" evidence="8">
    <location>
        <begin position="122"/>
        <end position="143"/>
    </location>
</feature>
<protein>
    <submittedName>
        <fullName evidence="11">Kappa-type opioid receptor-like</fullName>
    </submittedName>
</protein>
<sequence>MTSFDSFHDSDKGVHWYNVSIAEVNYSAGNSSIFSEDSSTEPFYDFVHALYLFVIPLISILGIIGNVLSIKVFLCTTFNKQPSSIYLAALSVSDTWFLVALLMGWLGSFDGTIQQSGVSCMISIYVTYVTGFLSVWYVVLIVIDRYIVVCHPLRGPRLCSRKRVAIASSVITTFAVIFYTHCFHTTMIVKKANSKDVQCVVQKDAMFTLEIITYIDSVMTIGLPFIAIFVLNCSLILAVRKFNMKHIRFSERKLYSYSPQYSILTKAQIRLTIMLVVVSSVFLILNLPSHAIRLYIMIKGLAMQKQQRLILFLLQQIFQILYYTNFAINFILYMSSSTLFRKCLKETPKCWVLQKLRLKKTLLDRRTKYG</sequence>
<comment type="subcellular location">
    <subcellularLocation>
        <location evidence="1">Membrane</location>
        <topology evidence="1">Multi-pass membrane protein</topology>
    </subcellularLocation>
</comment>
<dbReference type="PANTHER" id="PTHR24243">
    <property type="entry name" value="G-PROTEIN COUPLED RECEPTOR"/>
    <property type="match status" value="1"/>
</dbReference>
<evidence type="ECO:0000259" key="9">
    <source>
        <dbReference type="PROSITE" id="PS50262"/>
    </source>
</evidence>
<dbReference type="AlphaFoldDB" id="A0A8B8AXL9"/>
<feature type="transmembrane region" description="Helical" evidence="8">
    <location>
        <begin position="211"/>
        <end position="239"/>
    </location>
</feature>
<dbReference type="Gene3D" id="1.20.1070.10">
    <property type="entry name" value="Rhodopsin 7-helix transmembrane proteins"/>
    <property type="match status" value="1"/>
</dbReference>
<evidence type="ECO:0000256" key="5">
    <source>
        <dbReference type="ARBA" id="ARBA00023136"/>
    </source>
</evidence>